<comment type="caution">
    <text evidence="2">The sequence shown here is derived from an EMBL/GenBank/DDBJ whole genome shotgun (WGS) entry which is preliminary data.</text>
</comment>
<protein>
    <submittedName>
        <fullName evidence="2">Uncharacterized protein</fullName>
    </submittedName>
</protein>
<proteinExistence type="predicted"/>
<accession>A0ABD2MP78</accession>
<organism evidence="2 3">
    <name type="scientific">Cryptolaemus montrouzieri</name>
    <dbReference type="NCBI Taxonomy" id="559131"/>
    <lineage>
        <taxon>Eukaryota</taxon>
        <taxon>Metazoa</taxon>
        <taxon>Ecdysozoa</taxon>
        <taxon>Arthropoda</taxon>
        <taxon>Hexapoda</taxon>
        <taxon>Insecta</taxon>
        <taxon>Pterygota</taxon>
        <taxon>Neoptera</taxon>
        <taxon>Endopterygota</taxon>
        <taxon>Coleoptera</taxon>
        <taxon>Polyphaga</taxon>
        <taxon>Cucujiformia</taxon>
        <taxon>Coccinelloidea</taxon>
        <taxon>Coccinellidae</taxon>
        <taxon>Scymninae</taxon>
        <taxon>Scymnini</taxon>
        <taxon>Cryptolaemus</taxon>
    </lineage>
</organism>
<feature type="compositionally biased region" description="Polar residues" evidence="1">
    <location>
        <begin position="414"/>
        <end position="423"/>
    </location>
</feature>
<dbReference type="EMBL" id="JABFTP020000021">
    <property type="protein sequence ID" value="KAL3268155.1"/>
    <property type="molecule type" value="Genomic_DNA"/>
</dbReference>
<evidence type="ECO:0000313" key="3">
    <source>
        <dbReference type="Proteomes" id="UP001516400"/>
    </source>
</evidence>
<sequence length="436" mass="50702">MKRIIIPAGTVSGKKDYILEIPVDPNDQDNEEDAIYILDDKSSKASFKSLSDYFYDEPPGKQTYKNQYPSMQQQFRANQQSQGYQQQQIPYQQEQIYQNVFPRARTTSNYVLNSPAEYSQFKEHLDGSAQAKYLYYKSLGFSESEIFKMLSRNNEILKKPGSPYPRKYMRFNRLGVSDFYRQNNQPYRMDSLANPNNLPTNNVNTGTYDDMASVETTTSVNLPNNRNNVHQSYEQTDNQPWYDSTPTSYYKMYNAEKTQPRIAARRYQQYELKPNEYNMKPSNYSKGNSFHTNYQLAVPTGNPNSPKYYIRPTGIPQQNQNLYQQSRYYPRSPAASRANSPTRRGAANNPENIQQMERTDTNTRTKAKQSFQNKLNESNNFQKPYNNTTSADDDYPEFPELNDEVHKETFRTLPGTSVVSNPPNVRIKNPNYSDIE</sequence>
<evidence type="ECO:0000256" key="1">
    <source>
        <dbReference type="SAM" id="MobiDB-lite"/>
    </source>
</evidence>
<dbReference type="AlphaFoldDB" id="A0ABD2MP78"/>
<reference evidence="2 3" key="1">
    <citation type="journal article" date="2021" name="BMC Biol.">
        <title>Horizontally acquired antibacterial genes associated with adaptive radiation of ladybird beetles.</title>
        <authorList>
            <person name="Li H.S."/>
            <person name="Tang X.F."/>
            <person name="Huang Y.H."/>
            <person name="Xu Z.Y."/>
            <person name="Chen M.L."/>
            <person name="Du X.Y."/>
            <person name="Qiu B.Y."/>
            <person name="Chen P.T."/>
            <person name="Zhang W."/>
            <person name="Slipinski A."/>
            <person name="Escalona H.E."/>
            <person name="Waterhouse R.M."/>
            <person name="Zwick A."/>
            <person name="Pang H."/>
        </authorList>
    </citation>
    <scope>NUCLEOTIDE SEQUENCE [LARGE SCALE GENOMIC DNA]</scope>
    <source>
        <strain evidence="2">SYSU2018</strain>
    </source>
</reference>
<evidence type="ECO:0000313" key="2">
    <source>
        <dbReference type="EMBL" id="KAL3268155.1"/>
    </source>
</evidence>
<keyword evidence="3" id="KW-1185">Reference proteome</keyword>
<dbReference type="Proteomes" id="UP001516400">
    <property type="component" value="Unassembled WGS sequence"/>
</dbReference>
<feature type="region of interest" description="Disordered" evidence="1">
    <location>
        <begin position="413"/>
        <end position="436"/>
    </location>
</feature>
<feature type="compositionally biased region" description="Polar residues" evidence="1">
    <location>
        <begin position="364"/>
        <end position="390"/>
    </location>
</feature>
<feature type="region of interest" description="Disordered" evidence="1">
    <location>
        <begin position="330"/>
        <end position="395"/>
    </location>
</feature>
<gene>
    <name evidence="2" type="ORF">HHI36_007282</name>
</gene>
<name>A0ABD2MP78_9CUCU</name>